<accession>A0A7W0HV04</accession>
<keyword evidence="1" id="KW-0812">Transmembrane</keyword>
<organism evidence="2 3">
    <name type="scientific">Nonomuraea soli</name>
    <dbReference type="NCBI Taxonomy" id="1032476"/>
    <lineage>
        <taxon>Bacteria</taxon>
        <taxon>Bacillati</taxon>
        <taxon>Actinomycetota</taxon>
        <taxon>Actinomycetes</taxon>
        <taxon>Streptosporangiales</taxon>
        <taxon>Streptosporangiaceae</taxon>
        <taxon>Nonomuraea</taxon>
    </lineage>
</organism>
<proteinExistence type="predicted"/>
<keyword evidence="1" id="KW-0472">Membrane</keyword>
<gene>
    <name evidence="2" type="ORF">HNR30_008041</name>
</gene>
<evidence type="ECO:0000256" key="1">
    <source>
        <dbReference type="SAM" id="Phobius"/>
    </source>
</evidence>
<dbReference type="EMBL" id="JACDUR010000009">
    <property type="protein sequence ID" value="MBA2896650.1"/>
    <property type="molecule type" value="Genomic_DNA"/>
</dbReference>
<dbReference type="Proteomes" id="UP000530928">
    <property type="component" value="Unassembled WGS sequence"/>
</dbReference>
<dbReference type="InterPro" id="IPR036410">
    <property type="entry name" value="HSP_DnaJ_Cys-rich_dom_sf"/>
</dbReference>
<keyword evidence="3" id="KW-1185">Reference proteome</keyword>
<feature type="transmembrane region" description="Helical" evidence="1">
    <location>
        <begin position="6"/>
        <end position="28"/>
    </location>
</feature>
<dbReference type="AlphaFoldDB" id="A0A7W0HV04"/>
<evidence type="ECO:0000313" key="2">
    <source>
        <dbReference type="EMBL" id="MBA2896650.1"/>
    </source>
</evidence>
<evidence type="ECO:0000313" key="3">
    <source>
        <dbReference type="Proteomes" id="UP000530928"/>
    </source>
</evidence>
<sequence>MSNLAMITAAVIGGTLLPLAVVLAIVGYRHGLTRNPFTDCRLCQGTGVKRGALFTRSFRFCHACDATGLTLRLGVRMFNIPVPADQEHLRRLRRDRNSIR</sequence>
<name>A0A7W0HV04_9ACTN</name>
<reference evidence="2 3" key="1">
    <citation type="submission" date="2020-07" db="EMBL/GenBank/DDBJ databases">
        <title>Genomic Encyclopedia of Type Strains, Phase IV (KMG-IV): sequencing the most valuable type-strain genomes for metagenomic binning, comparative biology and taxonomic classification.</title>
        <authorList>
            <person name="Goeker M."/>
        </authorList>
    </citation>
    <scope>NUCLEOTIDE SEQUENCE [LARGE SCALE GENOMIC DNA]</scope>
    <source>
        <strain evidence="2 3">DSM 45533</strain>
    </source>
</reference>
<dbReference type="RefSeq" id="WP_181615370.1">
    <property type="nucleotide sequence ID" value="NZ_BAABAM010000008.1"/>
</dbReference>
<keyword evidence="1" id="KW-1133">Transmembrane helix</keyword>
<comment type="caution">
    <text evidence="2">The sequence shown here is derived from an EMBL/GenBank/DDBJ whole genome shotgun (WGS) entry which is preliminary data.</text>
</comment>
<protein>
    <submittedName>
        <fullName evidence="2">DnaJ-class molecular chaperone</fullName>
    </submittedName>
</protein>
<dbReference type="SUPFAM" id="SSF57938">
    <property type="entry name" value="DnaJ/Hsp40 cysteine-rich domain"/>
    <property type="match status" value="1"/>
</dbReference>